<evidence type="ECO:0000259" key="2">
    <source>
        <dbReference type="Pfam" id="PF25231"/>
    </source>
</evidence>
<feature type="transmembrane region" description="Helical" evidence="1">
    <location>
        <begin position="255"/>
        <end position="279"/>
    </location>
</feature>
<keyword evidence="1" id="KW-1133">Transmembrane helix</keyword>
<dbReference type="OrthoDB" id="137243at2157"/>
<keyword evidence="1" id="KW-0472">Membrane</keyword>
<dbReference type="Pfam" id="PF25231">
    <property type="entry name" value="DUF7847"/>
    <property type="match status" value="1"/>
</dbReference>
<evidence type="ECO:0000256" key="1">
    <source>
        <dbReference type="SAM" id="Phobius"/>
    </source>
</evidence>
<organism evidence="3 4">
    <name type="scientific">Methanohalobium evestigatum (strain ATCC BAA-1072 / DSM 3721 / NBRC 107634 / OCM 161 / Z-7303)</name>
    <dbReference type="NCBI Taxonomy" id="644295"/>
    <lineage>
        <taxon>Archaea</taxon>
        <taxon>Methanobacteriati</taxon>
        <taxon>Methanobacteriota</taxon>
        <taxon>Stenosarchaea group</taxon>
        <taxon>Methanomicrobia</taxon>
        <taxon>Methanosarcinales</taxon>
        <taxon>Methanosarcinaceae</taxon>
        <taxon>Methanohalobium</taxon>
    </lineage>
</organism>
<keyword evidence="1" id="KW-0812">Transmembrane</keyword>
<keyword evidence="4" id="KW-1185">Reference proteome</keyword>
<dbReference type="HOGENOM" id="CLU_923198_0_0_2"/>
<feature type="transmembrane region" description="Helical" evidence="1">
    <location>
        <begin position="26"/>
        <end position="49"/>
    </location>
</feature>
<feature type="domain" description="DUF7847" evidence="2">
    <location>
        <begin position="42"/>
        <end position="267"/>
    </location>
</feature>
<feature type="transmembrane region" description="Helical" evidence="1">
    <location>
        <begin position="223"/>
        <end position="249"/>
    </location>
</feature>
<protein>
    <recommendedName>
        <fullName evidence="2">DUF7847 domain-containing protein</fullName>
    </recommendedName>
</protein>
<evidence type="ECO:0000313" key="3">
    <source>
        <dbReference type="EMBL" id="ADI73854.1"/>
    </source>
</evidence>
<dbReference type="Proteomes" id="UP000000391">
    <property type="component" value="Chromosome"/>
</dbReference>
<sequence length="299" mass="33131">MSISLETVLNRGFITWTKNLKISLPFILSTIIIGIAWVAYAVIIAVSMIPALSQTSQLSFGPQMNQEEFMELLSMISPYIVPLVISLIIMWIITLLIQAFFTTGAIGMSKDAAINGRTSFEEMINSGKKHFFNYFLLQIIYYLITLAGVVFVLPGILQINNFTDPESILPALPALLVGIGLWIIYSIIVTLVLSLTYYALVVDTLGPVNALKTGYRFFFNNKGSVVVLWLVIIAIVVALNVMGGIFTPFETLSVLWSFISTIISVVVVPAVITIWWTILYMGNTGWEIHDSESGDTLDE</sequence>
<proteinExistence type="predicted"/>
<dbReference type="InterPro" id="IPR057169">
    <property type="entry name" value="DUF7847"/>
</dbReference>
<feature type="transmembrane region" description="Helical" evidence="1">
    <location>
        <begin position="131"/>
        <end position="159"/>
    </location>
</feature>
<reference evidence="3 4" key="1">
    <citation type="submission" date="2010-06" db="EMBL/GenBank/DDBJ databases">
        <title>Complete sequence chromosome of Methanohalobium evestigatum Z-7303.</title>
        <authorList>
            <consortium name="US DOE Joint Genome Institute"/>
            <person name="Lucas S."/>
            <person name="Copeland A."/>
            <person name="Lapidus A."/>
            <person name="Cheng J.-F."/>
            <person name="Bruce D."/>
            <person name="Goodwin L."/>
            <person name="Pitluck S."/>
            <person name="Saunders E."/>
            <person name="Detter J.C."/>
            <person name="Han C."/>
            <person name="Tapia R."/>
            <person name="Land M."/>
            <person name="Hauser L."/>
            <person name="Kyrpides N."/>
            <person name="Mikhailova N."/>
            <person name="Sieprawska-Lupa M."/>
            <person name="Whitman W.B."/>
            <person name="Anderson I."/>
            <person name="Woyke T."/>
        </authorList>
    </citation>
    <scope>NUCLEOTIDE SEQUENCE [LARGE SCALE GENOMIC DNA]</scope>
    <source>
        <strain evidence="4">ATCC BAA-1072 / DSM 3721 / NBRC 107634 / OCM 161 / Z-7303</strain>
    </source>
</reference>
<name>D7E7A5_METEZ</name>
<gene>
    <name evidence="3" type="ordered locus">Metev_0962</name>
</gene>
<dbReference type="KEGG" id="mev:Metev_0962"/>
<feature type="transmembrane region" description="Helical" evidence="1">
    <location>
        <begin position="79"/>
        <end position="101"/>
    </location>
</feature>
<accession>D7E7A5</accession>
<evidence type="ECO:0000313" key="4">
    <source>
        <dbReference type="Proteomes" id="UP000000391"/>
    </source>
</evidence>
<dbReference type="AlphaFoldDB" id="D7E7A5"/>
<feature type="transmembrane region" description="Helical" evidence="1">
    <location>
        <begin position="179"/>
        <end position="202"/>
    </location>
</feature>
<dbReference type="EMBL" id="CP002069">
    <property type="protein sequence ID" value="ADI73854.1"/>
    <property type="molecule type" value="Genomic_DNA"/>
</dbReference>